<protein>
    <submittedName>
        <fullName evidence="2">Uncharacterized protein</fullName>
    </submittedName>
</protein>
<keyword evidence="3" id="KW-1185">Reference proteome</keyword>
<evidence type="ECO:0000313" key="3">
    <source>
        <dbReference type="Proteomes" id="UP001162483"/>
    </source>
</evidence>
<accession>A0ABN9GGX8</accession>
<gene>
    <name evidence="2" type="ORF">SPARVUS_LOCUS13958288</name>
</gene>
<dbReference type="EMBL" id="CATNWA010018465">
    <property type="protein sequence ID" value="CAI9607492.1"/>
    <property type="molecule type" value="Genomic_DNA"/>
</dbReference>
<feature type="region of interest" description="Disordered" evidence="1">
    <location>
        <begin position="18"/>
        <end position="60"/>
    </location>
</feature>
<proteinExistence type="predicted"/>
<name>A0ABN9GGX8_9NEOB</name>
<dbReference type="Proteomes" id="UP001162483">
    <property type="component" value="Unassembled WGS sequence"/>
</dbReference>
<reference evidence="2" key="1">
    <citation type="submission" date="2023-05" db="EMBL/GenBank/DDBJ databases">
        <authorList>
            <person name="Stuckert A."/>
        </authorList>
    </citation>
    <scope>NUCLEOTIDE SEQUENCE</scope>
</reference>
<organism evidence="2 3">
    <name type="scientific">Staurois parvus</name>
    <dbReference type="NCBI Taxonomy" id="386267"/>
    <lineage>
        <taxon>Eukaryota</taxon>
        <taxon>Metazoa</taxon>
        <taxon>Chordata</taxon>
        <taxon>Craniata</taxon>
        <taxon>Vertebrata</taxon>
        <taxon>Euteleostomi</taxon>
        <taxon>Amphibia</taxon>
        <taxon>Batrachia</taxon>
        <taxon>Anura</taxon>
        <taxon>Neobatrachia</taxon>
        <taxon>Ranoidea</taxon>
        <taxon>Ranidae</taxon>
        <taxon>Staurois</taxon>
    </lineage>
</organism>
<comment type="caution">
    <text evidence="2">The sequence shown here is derived from an EMBL/GenBank/DDBJ whole genome shotgun (WGS) entry which is preliminary data.</text>
</comment>
<feature type="compositionally biased region" description="Basic and acidic residues" evidence="1">
    <location>
        <begin position="40"/>
        <end position="60"/>
    </location>
</feature>
<sequence>MTSRRDDKKPNQIIAAAIHNITGKRRGNVRAPGMTRGKKKKEEEKIKKKESERKYGGKEN</sequence>
<evidence type="ECO:0000313" key="2">
    <source>
        <dbReference type="EMBL" id="CAI9607492.1"/>
    </source>
</evidence>
<evidence type="ECO:0000256" key="1">
    <source>
        <dbReference type="SAM" id="MobiDB-lite"/>
    </source>
</evidence>